<proteinExistence type="predicted"/>
<evidence type="ECO:0000313" key="3">
    <source>
        <dbReference type="Proteomes" id="UP000663090"/>
    </source>
</evidence>
<evidence type="ECO:0008006" key="4">
    <source>
        <dbReference type="Google" id="ProtNLM"/>
    </source>
</evidence>
<gene>
    <name evidence="2" type="ORF">JY572_31425</name>
</gene>
<keyword evidence="3" id="KW-1185">Reference proteome</keyword>
<keyword evidence="1" id="KW-0732">Signal</keyword>
<name>A0ABX7N274_9BACT</name>
<reference evidence="2 3" key="1">
    <citation type="submission" date="2021-02" db="EMBL/GenBank/DDBJ databases">
        <title>De Novo genome assembly of isolated myxobacteria.</title>
        <authorList>
            <person name="Stevens D.C."/>
        </authorList>
    </citation>
    <scope>NUCLEOTIDE SEQUENCE [LARGE SCALE GENOMIC DNA]</scope>
    <source>
        <strain evidence="2 3">SCHIC003</strain>
    </source>
</reference>
<organism evidence="2 3">
    <name type="scientific">Myxococcus landrumensis</name>
    <dbReference type="NCBI Taxonomy" id="2813577"/>
    <lineage>
        <taxon>Bacteria</taxon>
        <taxon>Pseudomonadati</taxon>
        <taxon>Myxococcota</taxon>
        <taxon>Myxococcia</taxon>
        <taxon>Myxococcales</taxon>
        <taxon>Cystobacterineae</taxon>
        <taxon>Myxococcaceae</taxon>
        <taxon>Myxococcus</taxon>
    </lineage>
</organism>
<dbReference type="EMBL" id="CP071091">
    <property type="protein sequence ID" value="QSQ12825.1"/>
    <property type="molecule type" value="Genomic_DNA"/>
</dbReference>
<evidence type="ECO:0000256" key="1">
    <source>
        <dbReference type="SAM" id="SignalP"/>
    </source>
</evidence>
<dbReference type="RefSeq" id="WP_206714538.1">
    <property type="nucleotide sequence ID" value="NZ_CP071091.1"/>
</dbReference>
<feature type="signal peptide" evidence="1">
    <location>
        <begin position="1"/>
        <end position="25"/>
    </location>
</feature>
<evidence type="ECO:0000313" key="2">
    <source>
        <dbReference type="EMBL" id="QSQ12825.1"/>
    </source>
</evidence>
<dbReference type="Proteomes" id="UP000663090">
    <property type="component" value="Chromosome"/>
</dbReference>
<sequence length="92" mass="10186">MSIRKITVMTLLALGAVLTGCSSNADTICDRRQECIDDDLDTGRCADDINDWVEDKNTKDRRERVEECADCLSDRSCAEAVERCLIDCAGIP</sequence>
<feature type="chain" id="PRO_5046680358" description="Lipoprotein" evidence="1">
    <location>
        <begin position="26"/>
        <end position="92"/>
    </location>
</feature>
<accession>A0ABX7N274</accession>
<dbReference type="PROSITE" id="PS51257">
    <property type="entry name" value="PROKAR_LIPOPROTEIN"/>
    <property type="match status" value="1"/>
</dbReference>
<protein>
    <recommendedName>
        <fullName evidence="4">Lipoprotein</fullName>
    </recommendedName>
</protein>